<gene>
    <name evidence="2" type="ORF">PU634_06960</name>
</gene>
<feature type="transmembrane region" description="Helical" evidence="1">
    <location>
        <begin position="12"/>
        <end position="36"/>
    </location>
</feature>
<dbReference type="KEGG" id="ope:PU634_06960"/>
<dbReference type="AlphaFoldDB" id="A0AA50QDA4"/>
<feature type="transmembrane region" description="Helical" evidence="1">
    <location>
        <begin position="238"/>
        <end position="262"/>
    </location>
</feature>
<reference evidence="2 3" key="1">
    <citation type="submission" date="2023-02" db="EMBL/GenBank/DDBJ databases">
        <title>Complete genome sequence of a novel bacterium Oceanimonas sp. NTOU-MSR1 isolated from marine coast sediment.</title>
        <authorList>
            <person name="Yang H.-T."/>
            <person name="Chen Y.-L."/>
            <person name="Ho Y.-N."/>
        </authorList>
    </citation>
    <scope>NUCLEOTIDE SEQUENCE [LARGE SCALE GENOMIC DNA]</scope>
    <source>
        <strain evidence="2 3">NTOU-MSR1</strain>
    </source>
</reference>
<keyword evidence="3" id="KW-1185">Reference proteome</keyword>
<feature type="transmembrane region" description="Helical" evidence="1">
    <location>
        <begin position="56"/>
        <end position="74"/>
    </location>
</feature>
<keyword evidence="1" id="KW-0472">Membrane</keyword>
<protein>
    <submittedName>
        <fullName evidence="2">Uncharacterized protein</fullName>
    </submittedName>
</protein>
<accession>A0AA50QDA4</accession>
<evidence type="ECO:0000313" key="2">
    <source>
        <dbReference type="EMBL" id="WMC12097.1"/>
    </source>
</evidence>
<dbReference type="RefSeq" id="WP_306763334.1">
    <property type="nucleotide sequence ID" value="NZ_CP118224.1"/>
</dbReference>
<evidence type="ECO:0000256" key="1">
    <source>
        <dbReference type="SAM" id="Phobius"/>
    </source>
</evidence>
<proteinExistence type="predicted"/>
<feature type="transmembrane region" description="Helical" evidence="1">
    <location>
        <begin position="114"/>
        <end position="133"/>
    </location>
</feature>
<keyword evidence="1" id="KW-1133">Transmembrane helix</keyword>
<dbReference type="EMBL" id="CP118224">
    <property type="protein sequence ID" value="WMC12097.1"/>
    <property type="molecule type" value="Genomic_DNA"/>
</dbReference>
<keyword evidence="1" id="KW-0812">Transmembrane</keyword>
<dbReference type="Proteomes" id="UP001223802">
    <property type="component" value="Chromosome"/>
</dbReference>
<evidence type="ECO:0000313" key="3">
    <source>
        <dbReference type="Proteomes" id="UP001223802"/>
    </source>
</evidence>
<feature type="transmembrane region" description="Helical" evidence="1">
    <location>
        <begin position="206"/>
        <end position="231"/>
    </location>
</feature>
<sequence length="296" mass="33578">MMNVKQNPFSFYDFLGYLIPGAVFLYGALLVVGHLLPTETAVDFVTSRLSFDKAEVYIPFILLAYIIGHFLSFLSSITIERYSIWAHGYPSKYLLGIPSKGYLHVAEHKGLRRVMRVIVFGVLAPISVLDWLLGAKAGMRDLYAKALDKLLIDVLRRRIECLIDDHAQVPNRSEHGKASQLDFFRYAYHYAVENAENHLPKMQNYVALYGFLRTLTFIALILFWIVVWHVITAEVSCLVGLVTVSSAAITTFLLFMGFVKFYRRFSLEALMAMAVTYRCEPNTPLQVTSESGAPEQ</sequence>
<organism evidence="2 3">
    <name type="scientific">Oceanimonas pelagia</name>
    <dbReference type="NCBI Taxonomy" id="3028314"/>
    <lineage>
        <taxon>Bacteria</taxon>
        <taxon>Pseudomonadati</taxon>
        <taxon>Pseudomonadota</taxon>
        <taxon>Gammaproteobacteria</taxon>
        <taxon>Aeromonadales</taxon>
        <taxon>Aeromonadaceae</taxon>
        <taxon>Oceanimonas</taxon>
    </lineage>
</organism>
<name>A0AA50QDA4_9GAMM</name>